<accession>A0AAE1NM89</accession>
<sequence length="96" mass="10954">MSGDWYRWDKVDSIDDLDLWWRTYGGGLMVEDLQLSRLVSCCELYSKCGRVTAIWVTLAWVGTRALGSISRPNDSGGRPRSTLMEIIRLALTARWV</sequence>
<name>A0AAE1NM89_9EUCA</name>
<gene>
    <name evidence="1" type="ORF">Pmani_035164</name>
</gene>
<evidence type="ECO:0000313" key="1">
    <source>
        <dbReference type="EMBL" id="KAK4292043.1"/>
    </source>
</evidence>
<evidence type="ECO:0000313" key="2">
    <source>
        <dbReference type="Proteomes" id="UP001292094"/>
    </source>
</evidence>
<organism evidence="1 2">
    <name type="scientific">Petrolisthes manimaculis</name>
    <dbReference type="NCBI Taxonomy" id="1843537"/>
    <lineage>
        <taxon>Eukaryota</taxon>
        <taxon>Metazoa</taxon>
        <taxon>Ecdysozoa</taxon>
        <taxon>Arthropoda</taxon>
        <taxon>Crustacea</taxon>
        <taxon>Multicrustacea</taxon>
        <taxon>Malacostraca</taxon>
        <taxon>Eumalacostraca</taxon>
        <taxon>Eucarida</taxon>
        <taxon>Decapoda</taxon>
        <taxon>Pleocyemata</taxon>
        <taxon>Anomura</taxon>
        <taxon>Galatheoidea</taxon>
        <taxon>Porcellanidae</taxon>
        <taxon>Petrolisthes</taxon>
    </lineage>
</organism>
<reference evidence="1" key="1">
    <citation type="submission" date="2023-11" db="EMBL/GenBank/DDBJ databases">
        <title>Genome assemblies of two species of porcelain crab, Petrolisthes cinctipes and Petrolisthes manimaculis (Anomura: Porcellanidae).</title>
        <authorList>
            <person name="Angst P."/>
        </authorList>
    </citation>
    <scope>NUCLEOTIDE SEQUENCE</scope>
    <source>
        <strain evidence="1">PB745_02</strain>
        <tissue evidence="1">Gill</tissue>
    </source>
</reference>
<keyword evidence="2" id="KW-1185">Reference proteome</keyword>
<protein>
    <submittedName>
        <fullName evidence="1">Uncharacterized protein</fullName>
    </submittedName>
</protein>
<dbReference type="AlphaFoldDB" id="A0AAE1NM89"/>
<comment type="caution">
    <text evidence="1">The sequence shown here is derived from an EMBL/GenBank/DDBJ whole genome shotgun (WGS) entry which is preliminary data.</text>
</comment>
<dbReference type="Proteomes" id="UP001292094">
    <property type="component" value="Unassembled WGS sequence"/>
</dbReference>
<dbReference type="EMBL" id="JAWZYT010004955">
    <property type="protein sequence ID" value="KAK4292043.1"/>
    <property type="molecule type" value="Genomic_DNA"/>
</dbReference>
<proteinExistence type="predicted"/>